<dbReference type="InterPro" id="IPR004155">
    <property type="entry name" value="PBS_lyase_HEAT"/>
</dbReference>
<comment type="pathway">
    <text evidence="2 9">Protein modification; eIF5A hypusination.</text>
</comment>
<keyword evidence="9" id="KW-0963">Cytoplasm</keyword>
<evidence type="ECO:0000256" key="8">
    <source>
        <dbReference type="ARBA" id="ARBA00023256"/>
    </source>
</evidence>
<dbReference type="Pfam" id="PF13646">
    <property type="entry name" value="HEAT_2"/>
    <property type="match status" value="2"/>
</dbReference>
<dbReference type="InterPro" id="IPR011989">
    <property type="entry name" value="ARM-like"/>
</dbReference>
<feature type="binding site" evidence="9">
    <location>
        <position position="295"/>
    </location>
    <ligand>
        <name>Fe cation</name>
        <dbReference type="ChEBI" id="CHEBI:24875"/>
        <label>2</label>
    </ligand>
</feature>
<dbReference type="Gene3D" id="1.25.10.10">
    <property type="entry name" value="Leucine-rich Repeat Variant"/>
    <property type="match status" value="2"/>
</dbReference>
<keyword evidence="4" id="KW-0677">Repeat</keyword>
<protein>
    <recommendedName>
        <fullName evidence="9">Deoxyhypusine hydroxylase</fullName>
        <shortName evidence="9">DOHH</shortName>
        <ecNumber evidence="9">1.14.99.29</ecNumber>
    </recommendedName>
    <alternativeName>
        <fullName evidence="9">Deoxyhypusine dioxygenase</fullName>
    </alternativeName>
    <alternativeName>
        <fullName evidence="9">Deoxyhypusine monooxygenase</fullName>
    </alternativeName>
</protein>
<feature type="binding site" evidence="9">
    <location>
        <position position="93"/>
    </location>
    <ligand>
        <name>Fe cation</name>
        <dbReference type="ChEBI" id="CHEBI:24875"/>
        <label>1</label>
    </ligand>
</feature>
<feature type="binding site" evidence="9">
    <location>
        <position position="126"/>
    </location>
    <ligand>
        <name>Fe cation</name>
        <dbReference type="ChEBI" id="CHEBI:24875"/>
        <label>1</label>
    </ligand>
</feature>
<feature type="binding site" evidence="9">
    <location>
        <position position="261"/>
    </location>
    <ligand>
        <name>Fe cation</name>
        <dbReference type="ChEBI" id="CHEBI:24875"/>
        <label>2</label>
    </ligand>
</feature>
<dbReference type="GO" id="GO:0046872">
    <property type="term" value="F:metal ion binding"/>
    <property type="evidence" value="ECO:0007669"/>
    <property type="project" value="UniProtKB-KW"/>
</dbReference>
<dbReference type="OrthoDB" id="421002at2759"/>
<reference evidence="10 11" key="1">
    <citation type="journal article" date="2016" name="Genome Biol. Evol.">
        <title>Divergent and convergent evolution of fungal pathogenicity.</title>
        <authorList>
            <person name="Shang Y."/>
            <person name="Xiao G."/>
            <person name="Zheng P."/>
            <person name="Cen K."/>
            <person name="Zhan S."/>
            <person name="Wang C."/>
        </authorList>
    </citation>
    <scope>NUCLEOTIDE SEQUENCE [LARGE SCALE GENOMIC DNA]</scope>
    <source>
        <strain evidence="10 11">ARSEF 7405</strain>
    </source>
</reference>
<dbReference type="GO" id="GO:0005737">
    <property type="term" value="C:cytoplasm"/>
    <property type="evidence" value="ECO:0007669"/>
    <property type="project" value="UniProtKB-SubCell"/>
</dbReference>
<name>A0A162IBV4_9EURO</name>
<evidence type="ECO:0000313" key="11">
    <source>
        <dbReference type="Proteomes" id="UP000242877"/>
    </source>
</evidence>
<dbReference type="EMBL" id="AZGZ01000014">
    <property type="protein sequence ID" value="KZZ91243.1"/>
    <property type="molecule type" value="Genomic_DNA"/>
</dbReference>
<comment type="function">
    <text evidence="9">Catalyzes the hydroxylation of the N(6)-(4-aminobutyl)-L-lysine intermediate to form hypusine, an essential post-translational modification only found in mature eIF-5A factor.</text>
</comment>
<evidence type="ECO:0000256" key="4">
    <source>
        <dbReference type="ARBA" id="ARBA00022737"/>
    </source>
</evidence>
<evidence type="ECO:0000256" key="1">
    <source>
        <dbReference type="ARBA" id="ARBA00000068"/>
    </source>
</evidence>
<keyword evidence="8 9" id="KW-0386">Hypusine biosynthesis</keyword>
<keyword evidence="3 9" id="KW-0479">Metal-binding</keyword>
<comment type="cofactor">
    <cofactor evidence="9">
        <name>Fe(2+)</name>
        <dbReference type="ChEBI" id="CHEBI:29033"/>
    </cofactor>
    <text evidence="9">Binds 2 Fe(2+) ions per subunit.</text>
</comment>
<evidence type="ECO:0000256" key="3">
    <source>
        <dbReference type="ARBA" id="ARBA00022723"/>
    </source>
</evidence>
<dbReference type="InterPro" id="IPR016024">
    <property type="entry name" value="ARM-type_fold"/>
</dbReference>
<accession>A0A162IBV4</accession>
<keyword evidence="11" id="KW-1185">Reference proteome</keyword>
<dbReference type="InterPro" id="IPR027517">
    <property type="entry name" value="Deoxyhypusine_hydroxylase"/>
</dbReference>
<proteinExistence type="inferred from homology"/>
<dbReference type="UniPathway" id="UPA00354"/>
<evidence type="ECO:0000256" key="5">
    <source>
        <dbReference type="ARBA" id="ARBA00023002"/>
    </source>
</evidence>
<dbReference type="PANTHER" id="PTHR12697">
    <property type="entry name" value="PBS LYASE HEAT-LIKE PROTEIN"/>
    <property type="match status" value="1"/>
</dbReference>
<dbReference type="Proteomes" id="UP000242877">
    <property type="component" value="Unassembled WGS sequence"/>
</dbReference>
<keyword evidence="7 9" id="KW-0503">Monooxygenase</keyword>
<dbReference type="GO" id="GO:0005634">
    <property type="term" value="C:nucleus"/>
    <property type="evidence" value="ECO:0007669"/>
    <property type="project" value="UniProtKB-SubCell"/>
</dbReference>
<evidence type="ECO:0000256" key="7">
    <source>
        <dbReference type="ARBA" id="ARBA00023033"/>
    </source>
</evidence>
<dbReference type="SUPFAM" id="SSF48371">
    <property type="entry name" value="ARM repeat"/>
    <property type="match status" value="1"/>
</dbReference>
<evidence type="ECO:0000256" key="9">
    <source>
        <dbReference type="HAMAP-Rule" id="MF_03101"/>
    </source>
</evidence>
<organism evidence="10 11">
    <name type="scientific">Ascosphaera apis ARSEF 7405</name>
    <dbReference type="NCBI Taxonomy" id="392613"/>
    <lineage>
        <taxon>Eukaryota</taxon>
        <taxon>Fungi</taxon>
        <taxon>Dikarya</taxon>
        <taxon>Ascomycota</taxon>
        <taxon>Pezizomycotina</taxon>
        <taxon>Eurotiomycetes</taxon>
        <taxon>Eurotiomycetidae</taxon>
        <taxon>Onygenales</taxon>
        <taxon>Ascosphaeraceae</taxon>
        <taxon>Ascosphaera</taxon>
    </lineage>
</organism>
<feature type="binding site" evidence="9">
    <location>
        <position position="262"/>
    </location>
    <ligand>
        <name>Fe cation</name>
        <dbReference type="ChEBI" id="CHEBI:24875"/>
        <label>2</label>
    </ligand>
</feature>
<evidence type="ECO:0000256" key="6">
    <source>
        <dbReference type="ARBA" id="ARBA00023004"/>
    </source>
</evidence>
<comment type="subcellular location">
    <subcellularLocation>
        <location evidence="9">Cytoplasm</location>
    </subcellularLocation>
    <subcellularLocation>
        <location evidence="9">Nucleus</location>
    </subcellularLocation>
</comment>
<dbReference type="GO" id="GO:0019135">
    <property type="term" value="F:deoxyhypusine monooxygenase activity"/>
    <property type="evidence" value="ECO:0007669"/>
    <property type="project" value="UniProtKB-UniRule"/>
</dbReference>
<evidence type="ECO:0000256" key="2">
    <source>
        <dbReference type="ARBA" id="ARBA00005041"/>
    </source>
</evidence>
<dbReference type="HAMAP" id="MF_03101">
    <property type="entry name" value="Deoxyhypusine_hydroxylase"/>
    <property type="match status" value="1"/>
</dbReference>
<evidence type="ECO:0000313" key="10">
    <source>
        <dbReference type="EMBL" id="KZZ91243.1"/>
    </source>
</evidence>
<gene>
    <name evidence="9" type="primary">LIA1</name>
    <name evidence="10" type="ORF">AAP_03413</name>
</gene>
<feature type="binding site" evidence="9">
    <location>
        <position position="294"/>
    </location>
    <ligand>
        <name>Fe cation</name>
        <dbReference type="ChEBI" id="CHEBI:24875"/>
        <label>2</label>
    </ligand>
</feature>
<sequence>MLEELNQPLKFKPEDVQSRLDKMATSEQLAEIESTILPLRKVLVDEDEDMGKRYRALFSLKYLACQQPPTELSEPAIEAIAAAFGSKSELLKHECAYCLGQTKNEAAVGYLQDCLKDESQHIMCRHEAGEALGALNHAGSLDLLRKVRDDEKEAIPLRETCELAVARIEYEHSKLAKEEKLKTSDFASIDPAPPLPLAVEPPTIEELKNILIDEKQPLFQRYRAMFALRDLASPPDLPTALPAVEALSEALMADTSALFKHEIGFVFGQLCHPASIPALICTLSDVSQAPMVRHEAAEALGDMGDEPGVEVVLKRYLNDPEPVVRESVIVALDMAEFEKNQEKEYALIPESAKASA</sequence>
<keyword evidence="5 9" id="KW-0560">Oxidoreductase</keyword>
<feature type="binding site" evidence="9">
    <location>
        <position position="94"/>
    </location>
    <ligand>
        <name>Fe cation</name>
        <dbReference type="ChEBI" id="CHEBI:24875"/>
        <label>1</label>
    </ligand>
</feature>
<dbReference type="VEuPathDB" id="FungiDB:AAP_03413"/>
<dbReference type="EC" id="1.14.99.29" evidence="9"/>
<comment type="caution">
    <text evidence="10">The sequence shown here is derived from an EMBL/GenBank/DDBJ whole genome shotgun (WGS) entry which is preliminary data.</text>
</comment>
<feature type="binding site" evidence="9">
    <location>
        <position position="127"/>
    </location>
    <ligand>
        <name>Fe cation</name>
        <dbReference type="ChEBI" id="CHEBI:24875"/>
        <label>1</label>
    </ligand>
</feature>
<dbReference type="SMART" id="SM00567">
    <property type="entry name" value="EZ_HEAT"/>
    <property type="match status" value="6"/>
</dbReference>
<dbReference type="PANTHER" id="PTHR12697:SF5">
    <property type="entry name" value="DEOXYHYPUSINE HYDROXYLASE"/>
    <property type="match status" value="1"/>
</dbReference>
<dbReference type="AlphaFoldDB" id="A0A162IBV4"/>
<comment type="catalytic activity">
    <reaction evidence="1 9">
        <text>[eIF5A protein]-deoxyhypusine + AH2 + O2 = [eIF5A protein]-hypusine + A + H2O</text>
        <dbReference type="Rhea" id="RHEA:14101"/>
        <dbReference type="Rhea" id="RHEA-COMP:10144"/>
        <dbReference type="Rhea" id="RHEA-COMP:12592"/>
        <dbReference type="ChEBI" id="CHEBI:13193"/>
        <dbReference type="ChEBI" id="CHEBI:15377"/>
        <dbReference type="ChEBI" id="CHEBI:15379"/>
        <dbReference type="ChEBI" id="CHEBI:17499"/>
        <dbReference type="ChEBI" id="CHEBI:82657"/>
        <dbReference type="ChEBI" id="CHEBI:91175"/>
        <dbReference type="EC" id="1.14.99.29"/>
    </reaction>
</comment>
<comment type="similarity">
    <text evidence="9">Belongs to the deoxyhypusine hydroxylase family.</text>
</comment>
<keyword evidence="9" id="KW-0539">Nucleus</keyword>
<keyword evidence="6 9" id="KW-0408">Iron</keyword>